<keyword evidence="3" id="KW-1185">Reference proteome</keyword>
<accession>A0AAV9JFA4</accession>
<feature type="region of interest" description="Disordered" evidence="1">
    <location>
        <begin position="365"/>
        <end position="388"/>
    </location>
</feature>
<reference evidence="2 3" key="1">
    <citation type="submission" date="2021-11" db="EMBL/GenBank/DDBJ databases">
        <title>Black yeast isolated from Biological Soil Crust.</title>
        <authorList>
            <person name="Kurbessoian T."/>
        </authorList>
    </citation>
    <scope>NUCLEOTIDE SEQUENCE [LARGE SCALE GENOMIC DNA]</scope>
    <source>
        <strain evidence="2 3">CCFEE 5522</strain>
    </source>
</reference>
<evidence type="ECO:0000256" key="1">
    <source>
        <dbReference type="SAM" id="MobiDB-lite"/>
    </source>
</evidence>
<protein>
    <submittedName>
        <fullName evidence="2">Uncharacterized protein</fullName>
    </submittedName>
</protein>
<proteinExistence type="predicted"/>
<name>A0AAV9JFA4_9PEZI</name>
<evidence type="ECO:0000313" key="2">
    <source>
        <dbReference type="EMBL" id="KAK4543885.1"/>
    </source>
</evidence>
<sequence length="388" mass="44421">MAARLLRHQSEQIANALAVVRSLDGDHSHIITLLQAQLADFPSLPENKATPQTESQVFRFVDLPPELRNVIYELCLAKGKVFLRPRPTYDQRYEGYEHFDRPDWQLLSVSRQVRTEAVAVLTSHNHFVISYEHDGWEPFLGPNGHHAKIPMACKQVALATHVRKHLNSVSITFELRNMVGDAVRLARYGRSLSDSEDGEASVLHTHERIGDLCGQWWQLAKRAACPNLRFLQVNIANCLCPIGCHRLIHEAANAIRETSFGRRLEVIEILGTVSSSERTAFIRALFRYEEELYENGYFLRIFENCRPIVGFRNYRTEEDEPSSFANDRGEPLEDEDVNLGPLIDEHKRKLRRERNSRGCLARLFVSETDNETDNEDNDDSEVGEEDDG</sequence>
<feature type="compositionally biased region" description="Acidic residues" evidence="1">
    <location>
        <begin position="368"/>
        <end position="388"/>
    </location>
</feature>
<dbReference type="PANTHER" id="PTHR42085">
    <property type="entry name" value="F-BOX DOMAIN-CONTAINING PROTEIN"/>
    <property type="match status" value="1"/>
</dbReference>
<dbReference type="Proteomes" id="UP001324427">
    <property type="component" value="Unassembled WGS sequence"/>
</dbReference>
<gene>
    <name evidence="2" type="ORF">LTR36_004659</name>
</gene>
<comment type="caution">
    <text evidence="2">The sequence shown here is derived from an EMBL/GenBank/DDBJ whole genome shotgun (WGS) entry which is preliminary data.</text>
</comment>
<evidence type="ECO:0000313" key="3">
    <source>
        <dbReference type="Proteomes" id="UP001324427"/>
    </source>
</evidence>
<organism evidence="2 3">
    <name type="scientific">Oleoguttula mirabilis</name>
    <dbReference type="NCBI Taxonomy" id="1507867"/>
    <lineage>
        <taxon>Eukaryota</taxon>
        <taxon>Fungi</taxon>
        <taxon>Dikarya</taxon>
        <taxon>Ascomycota</taxon>
        <taxon>Pezizomycotina</taxon>
        <taxon>Dothideomycetes</taxon>
        <taxon>Dothideomycetidae</taxon>
        <taxon>Mycosphaerellales</taxon>
        <taxon>Teratosphaeriaceae</taxon>
        <taxon>Oleoguttula</taxon>
    </lineage>
</organism>
<dbReference type="EMBL" id="JAVFHQ010000028">
    <property type="protein sequence ID" value="KAK4543885.1"/>
    <property type="molecule type" value="Genomic_DNA"/>
</dbReference>
<dbReference type="PANTHER" id="PTHR42085:SF1">
    <property type="entry name" value="F-BOX DOMAIN-CONTAINING PROTEIN"/>
    <property type="match status" value="1"/>
</dbReference>
<dbReference type="InterPro" id="IPR038883">
    <property type="entry name" value="AN11006-like"/>
</dbReference>
<dbReference type="AlphaFoldDB" id="A0AAV9JFA4"/>